<evidence type="ECO:0008006" key="3">
    <source>
        <dbReference type="Google" id="ProtNLM"/>
    </source>
</evidence>
<sequence length="191" mass="20687">MRFASGPFAIAQQRKSGCSMSRASYNLWTGERKRIVANLLREGKSAGQIATYMEISRSSVIGLVHRDADLKEIGFARSVAHAERKKSSTPKAERTKQKLSVVAKAAPAKPEILRPRNIAPLSVAKPEAELRSSSVGLPLSALNWDQCRYAVNNAAKGENHLFCGGKVKAGSSFCDHHHSCVYVRPTKAGAA</sequence>
<comment type="caution">
    <text evidence="1">The sequence shown here is derived from an EMBL/GenBank/DDBJ whole genome shotgun (WGS) entry which is preliminary data.</text>
</comment>
<dbReference type="EMBL" id="PKQI01000002">
    <property type="protein sequence ID" value="NNV20677.1"/>
    <property type="molecule type" value="Genomic_DNA"/>
</dbReference>
<dbReference type="AlphaFoldDB" id="A0A7Y3T455"/>
<organism evidence="1 2">
    <name type="scientific">Brucella pseudogrignonensis</name>
    <dbReference type="NCBI Taxonomy" id="419475"/>
    <lineage>
        <taxon>Bacteria</taxon>
        <taxon>Pseudomonadati</taxon>
        <taxon>Pseudomonadota</taxon>
        <taxon>Alphaproteobacteria</taxon>
        <taxon>Hyphomicrobiales</taxon>
        <taxon>Brucellaceae</taxon>
        <taxon>Brucella/Ochrobactrum group</taxon>
        <taxon>Brucella</taxon>
    </lineage>
</organism>
<accession>A0A7Y3T455</accession>
<evidence type="ECO:0000313" key="2">
    <source>
        <dbReference type="Proteomes" id="UP000526233"/>
    </source>
</evidence>
<dbReference type="InterPro" id="IPR011681">
    <property type="entry name" value="GcrA"/>
</dbReference>
<dbReference type="Proteomes" id="UP000526233">
    <property type="component" value="Unassembled WGS sequence"/>
</dbReference>
<reference evidence="1 2" key="1">
    <citation type="submission" date="2018-11" db="EMBL/GenBank/DDBJ databases">
        <title>Genome sequencing and analysis.</title>
        <authorList>
            <person name="Huang Y.-T."/>
        </authorList>
    </citation>
    <scope>NUCLEOTIDE SEQUENCE [LARGE SCALE GENOMIC DNA]</scope>
    <source>
        <strain evidence="1 2">SHIN</strain>
    </source>
</reference>
<proteinExistence type="predicted"/>
<name>A0A7Y3T455_9HYPH</name>
<gene>
    <name evidence="1" type="ORF">EHE22_09585</name>
</gene>
<dbReference type="Pfam" id="PF07750">
    <property type="entry name" value="GcrA"/>
    <property type="match status" value="1"/>
</dbReference>
<protein>
    <recommendedName>
        <fullName evidence="3">GcrA cell cycle regulator</fullName>
    </recommendedName>
</protein>
<evidence type="ECO:0000313" key="1">
    <source>
        <dbReference type="EMBL" id="NNV20677.1"/>
    </source>
</evidence>